<dbReference type="GO" id="GO:0042834">
    <property type="term" value="F:peptidoglycan binding"/>
    <property type="evidence" value="ECO:0007669"/>
    <property type="project" value="InterPro"/>
</dbReference>
<evidence type="ECO:0000259" key="1">
    <source>
        <dbReference type="PROSITE" id="PS51724"/>
    </source>
</evidence>
<dbReference type="InterPro" id="IPR051922">
    <property type="entry name" value="Bact_Sporulation_Assoc"/>
</dbReference>
<dbReference type="OrthoDB" id="9794671at2"/>
<dbReference type="AlphaFoldDB" id="A0A4U0F9V6"/>
<protein>
    <submittedName>
        <fullName evidence="2">SpoIID/LytB domain-containing protein</fullName>
    </submittedName>
</protein>
<evidence type="ECO:0000313" key="3">
    <source>
        <dbReference type="Proteomes" id="UP000309673"/>
    </source>
</evidence>
<dbReference type="PANTHER" id="PTHR30032">
    <property type="entry name" value="N-ACETYLMURAMOYL-L-ALANINE AMIDASE-RELATED"/>
    <property type="match status" value="1"/>
</dbReference>
<dbReference type="InterPro" id="IPR013486">
    <property type="entry name" value="SpoIID/LytB"/>
</dbReference>
<dbReference type="InterPro" id="IPR013693">
    <property type="entry name" value="SpoIID/LytB_N"/>
</dbReference>
<keyword evidence="3" id="KW-1185">Reference proteome</keyword>
<dbReference type="InterPro" id="IPR007730">
    <property type="entry name" value="SPOR-like_dom"/>
</dbReference>
<dbReference type="EMBL" id="SUPK01000006">
    <property type="protein sequence ID" value="TJY41421.1"/>
    <property type="molecule type" value="Genomic_DNA"/>
</dbReference>
<dbReference type="PROSITE" id="PS51724">
    <property type="entry name" value="SPOR"/>
    <property type="match status" value="1"/>
</dbReference>
<dbReference type="NCBIfam" id="TIGR02669">
    <property type="entry name" value="SpoIID_LytB"/>
    <property type="match status" value="1"/>
</dbReference>
<proteinExistence type="predicted"/>
<evidence type="ECO:0000313" key="2">
    <source>
        <dbReference type="EMBL" id="TJY41421.1"/>
    </source>
</evidence>
<dbReference type="PANTHER" id="PTHR30032:SF4">
    <property type="entry name" value="AMIDASE ENHANCER"/>
    <property type="match status" value="1"/>
</dbReference>
<dbReference type="RefSeq" id="WP_136778340.1">
    <property type="nucleotide sequence ID" value="NZ_SUPK01000006.1"/>
</dbReference>
<dbReference type="Proteomes" id="UP000309673">
    <property type="component" value="Unassembled WGS sequence"/>
</dbReference>
<organism evidence="2 3">
    <name type="scientific">Cohnella pontilimi</name>
    <dbReference type="NCBI Taxonomy" id="2564100"/>
    <lineage>
        <taxon>Bacteria</taxon>
        <taxon>Bacillati</taxon>
        <taxon>Bacillota</taxon>
        <taxon>Bacilli</taxon>
        <taxon>Bacillales</taxon>
        <taxon>Paenibacillaceae</taxon>
        <taxon>Cohnella</taxon>
    </lineage>
</organism>
<name>A0A4U0F9V6_9BACL</name>
<dbReference type="InterPro" id="IPR036680">
    <property type="entry name" value="SPOR-like_sf"/>
</dbReference>
<reference evidence="2 3" key="1">
    <citation type="submission" date="2019-04" db="EMBL/GenBank/DDBJ databases">
        <title>Cohnella sp. nov., isolated from soil.</title>
        <authorList>
            <person name="Kim W."/>
        </authorList>
    </citation>
    <scope>NUCLEOTIDE SEQUENCE [LARGE SCALE GENOMIC DNA]</scope>
    <source>
        <strain evidence="2 3">CAU 1483</strain>
    </source>
</reference>
<dbReference type="Gene3D" id="3.30.70.1070">
    <property type="entry name" value="Sporulation related repeat"/>
    <property type="match status" value="1"/>
</dbReference>
<feature type="domain" description="SPOR" evidence="1">
    <location>
        <begin position="172"/>
        <end position="253"/>
    </location>
</feature>
<dbReference type="Pfam" id="PF05036">
    <property type="entry name" value="SPOR"/>
    <property type="match status" value="1"/>
</dbReference>
<comment type="caution">
    <text evidence="2">The sequence shown here is derived from an EMBL/GenBank/DDBJ whole genome shotgun (WGS) entry which is preliminary data.</text>
</comment>
<accession>A0A4U0F9V6</accession>
<sequence>MILPNLKRAHWRTLLLIIVLALAVPGFSRVTTYAAVSVPDKIRVGLFLNVKNFQSVTDVATTQSTGGMQLVWRDPQSAIPIGSAAPGEAVRFAMDGYRALVLETADLSAAFAVHKKLQASSKAAFVTKLTKSGQTVYQVTEGSYATASAAASALSRWTSAGVAAGVPSMAKARVAGPWAVEAGPFGSAADASAAAVQIGNAGLDAFVAVKPQNGTIVYVVRVGQEADSAAAAPLQQAVTAVGQSTRVPSPGEPYAVVRQDMTFNGPAGNPVSLYAIPAAAGAVLRADPAGTAPIQLTERFKRSYRGSMEISVLSGSLAVVNEVNFEQYLYSVVGAEVGPSWPLEAQKAQAVAARSYAIASGTGFQIAHVVDTTLSQAYNGTSSENPNSTAGVMATAGEVLTYQGKVISAVFSSNAGGVTADNASEVWGSSSPYLAGGISSPDDGPQDGKPDWYDVALDSGKRGYIRSDLLADTGPNAAGVKQMKVIADGATLRGRPDVASQALTTLPLGTTVVSLGKVPQYTAYSWVEEPSTPDQLLDSLNKFFNLNAPVQTVEITARGPSGRVTELSVNGSPLTLKAPDNWRTALGSVRSTLLNIEQTARMTVLGANGKTRELPQQSGSLQVIGADGETRQVDGENLFVMSASGKTRVVTSKPSFILSGKGYGHGLGMSQYGAKKLAEQGNDYTAILKYYYKNVAIEKGAAG</sequence>
<dbReference type="GO" id="GO:0030435">
    <property type="term" value="P:sporulation resulting in formation of a cellular spore"/>
    <property type="evidence" value="ECO:0007669"/>
    <property type="project" value="InterPro"/>
</dbReference>
<dbReference type="GO" id="GO:0030288">
    <property type="term" value="C:outer membrane-bounded periplasmic space"/>
    <property type="evidence" value="ECO:0007669"/>
    <property type="project" value="TreeGrafter"/>
</dbReference>
<gene>
    <name evidence="2" type="ORF">E5161_13520</name>
</gene>
<dbReference type="SUPFAM" id="SSF110997">
    <property type="entry name" value="Sporulation related repeat"/>
    <property type="match status" value="1"/>
</dbReference>
<dbReference type="Pfam" id="PF08486">
    <property type="entry name" value="SpoIID"/>
    <property type="match status" value="1"/>
</dbReference>